<reference evidence="2" key="2">
    <citation type="submission" date="2015-01" db="EMBL/GenBank/DDBJ databases">
        <title>Evolutionary Origins and Diversification of the Mycorrhizal Mutualists.</title>
        <authorList>
            <consortium name="DOE Joint Genome Institute"/>
            <consortium name="Mycorrhizal Genomics Consortium"/>
            <person name="Kohler A."/>
            <person name="Kuo A."/>
            <person name="Nagy L.G."/>
            <person name="Floudas D."/>
            <person name="Copeland A."/>
            <person name="Barry K.W."/>
            <person name="Cichocki N."/>
            <person name="Veneault-Fourrey C."/>
            <person name="LaButti K."/>
            <person name="Lindquist E.A."/>
            <person name="Lipzen A."/>
            <person name="Lundell T."/>
            <person name="Morin E."/>
            <person name="Murat C."/>
            <person name="Riley R."/>
            <person name="Ohm R."/>
            <person name="Sun H."/>
            <person name="Tunlid A."/>
            <person name="Henrissat B."/>
            <person name="Grigoriev I.V."/>
            <person name="Hibbett D.S."/>
            <person name="Martin F."/>
        </authorList>
    </citation>
    <scope>NUCLEOTIDE SEQUENCE [LARGE SCALE GENOMIC DNA]</scope>
    <source>
        <strain evidence="2">441</strain>
    </source>
</reference>
<proteinExistence type="predicted"/>
<reference evidence="1 2" key="1">
    <citation type="submission" date="2014-04" db="EMBL/GenBank/DDBJ databases">
        <authorList>
            <consortium name="DOE Joint Genome Institute"/>
            <person name="Kuo A."/>
            <person name="Kohler A."/>
            <person name="Costa M.D."/>
            <person name="Nagy L.G."/>
            <person name="Floudas D."/>
            <person name="Copeland A."/>
            <person name="Barry K.W."/>
            <person name="Cichocki N."/>
            <person name="Veneault-Fourrey C."/>
            <person name="LaButti K."/>
            <person name="Lindquist E.A."/>
            <person name="Lipzen A."/>
            <person name="Lundell T."/>
            <person name="Morin E."/>
            <person name="Murat C."/>
            <person name="Sun H."/>
            <person name="Tunlid A."/>
            <person name="Henrissat B."/>
            <person name="Grigoriev I.V."/>
            <person name="Hibbett D.S."/>
            <person name="Martin F."/>
            <person name="Nordberg H.P."/>
            <person name="Cantor M.N."/>
            <person name="Hua S.X."/>
        </authorList>
    </citation>
    <scope>NUCLEOTIDE SEQUENCE [LARGE SCALE GENOMIC DNA]</scope>
    <source>
        <strain evidence="1 2">441</strain>
    </source>
</reference>
<dbReference type="HOGENOM" id="CLU_2892144_0_0_1"/>
<feature type="non-terminal residue" evidence="1">
    <location>
        <position position="63"/>
    </location>
</feature>
<evidence type="ECO:0000313" key="1">
    <source>
        <dbReference type="EMBL" id="KIK19143.1"/>
    </source>
</evidence>
<name>A0A0C9ZGP3_9AGAM</name>
<accession>A0A0C9ZGP3</accession>
<dbReference type="EMBL" id="KN833790">
    <property type="protein sequence ID" value="KIK19143.1"/>
    <property type="molecule type" value="Genomic_DNA"/>
</dbReference>
<gene>
    <name evidence="1" type="ORF">PISMIDRAFT_683477</name>
</gene>
<evidence type="ECO:0000313" key="2">
    <source>
        <dbReference type="Proteomes" id="UP000054018"/>
    </source>
</evidence>
<dbReference type="Proteomes" id="UP000054018">
    <property type="component" value="Unassembled WGS sequence"/>
</dbReference>
<protein>
    <submittedName>
        <fullName evidence="1">Uncharacterized protein</fullName>
    </submittedName>
</protein>
<sequence>MDRLGVYTLAVASVSRSQARHEVFHPAKAVEWPSALAWGPVSTTTVEVAVAPPSSDVGIRARS</sequence>
<keyword evidence="2" id="KW-1185">Reference proteome</keyword>
<organism evidence="1 2">
    <name type="scientific">Pisolithus microcarpus 441</name>
    <dbReference type="NCBI Taxonomy" id="765257"/>
    <lineage>
        <taxon>Eukaryota</taxon>
        <taxon>Fungi</taxon>
        <taxon>Dikarya</taxon>
        <taxon>Basidiomycota</taxon>
        <taxon>Agaricomycotina</taxon>
        <taxon>Agaricomycetes</taxon>
        <taxon>Agaricomycetidae</taxon>
        <taxon>Boletales</taxon>
        <taxon>Sclerodermatineae</taxon>
        <taxon>Pisolithaceae</taxon>
        <taxon>Pisolithus</taxon>
    </lineage>
</organism>
<dbReference type="AlphaFoldDB" id="A0A0C9ZGP3"/>